<evidence type="ECO:0000256" key="3">
    <source>
        <dbReference type="ARBA" id="ARBA00022833"/>
    </source>
</evidence>
<keyword evidence="5" id="KW-0175">Coiled coil</keyword>
<dbReference type="SMART" id="SM00589">
    <property type="entry name" value="PRY"/>
    <property type="match status" value="1"/>
</dbReference>
<sequence length="389" mass="44608">ACQSLSRSLQVQCLTEELNCPICLVIFTDPVTLECGHNFCRSCITRSWEKQATISGPECQQHIAERNLNINWALMKIVHKARELILDPTEMGIKRTKQASSLHDHLTAEFAKMHQNLTAREQRVKRQLEQQEEELLHRMETHLQDIQDKLDSVQKELSELQKQTEKDAPTFLQFVLDDSVSRLKSIYTQYDRVDFPSLHCVLFFYLSAPASLTLDPDTAHPNLILSEDLTRVRDIEKQQQLPESPKRFNRGICVLGSEGFTSGRHYWEVQVANRTEWDVGVTGESVNRKGEITALPENGYWAVGLTNRDEYEALTSPPTCLPLREKPKKLGVYLDYEGGQVSFYNADNMSHLHTFTHTFTEKLYPLFHPGFNDCGKNSEPLRICSLTVK</sequence>
<dbReference type="InterPro" id="IPR003877">
    <property type="entry name" value="SPRY_dom"/>
</dbReference>
<dbReference type="InterPro" id="IPR043136">
    <property type="entry name" value="B30.2/SPRY_sf"/>
</dbReference>
<dbReference type="PROSITE" id="PS50188">
    <property type="entry name" value="B302_SPRY"/>
    <property type="match status" value="1"/>
</dbReference>
<dbReference type="Ensembl" id="ENSCMIT00000039404.1">
    <property type="protein sequence ID" value="ENSCMIP00000038850.1"/>
    <property type="gene ID" value="ENSCMIG00000016303.1"/>
</dbReference>
<keyword evidence="3" id="KW-0862">Zinc</keyword>
<evidence type="ECO:0000256" key="5">
    <source>
        <dbReference type="SAM" id="Coils"/>
    </source>
</evidence>
<accession>A0A4W3K4C2</accession>
<protein>
    <recommendedName>
        <fullName evidence="10">B30.2/SPRY domain-containing protein</fullName>
    </recommendedName>
</protein>
<proteinExistence type="predicted"/>
<dbReference type="Pfam" id="PF00622">
    <property type="entry name" value="SPRY"/>
    <property type="match status" value="1"/>
</dbReference>
<organism evidence="8 9">
    <name type="scientific">Callorhinchus milii</name>
    <name type="common">Ghost shark</name>
    <dbReference type="NCBI Taxonomy" id="7868"/>
    <lineage>
        <taxon>Eukaryota</taxon>
        <taxon>Metazoa</taxon>
        <taxon>Chordata</taxon>
        <taxon>Craniata</taxon>
        <taxon>Vertebrata</taxon>
        <taxon>Chondrichthyes</taxon>
        <taxon>Holocephali</taxon>
        <taxon>Chimaeriformes</taxon>
        <taxon>Callorhinchidae</taxon>
        <taxon>Callorhinchus</taxon>
    </lineage>
</organism>
<evidence type="ECO:0000259" key="7">
    <source>
        <dbReference type="PROSITE" id="PS50188"/>
    </source>
</evidence>
<dbReference type="InterPro" id="IPR017907">
    <property type="entry name" value="Znf_RING_CS"/>
</dbReference>
<dbReference type="InterPro" id="IPR013083">
    <property type="entry name" value="Znf_RING/FYVE/PHD"/>
</dbReference>
<reference evidence="9" key="3">
    <citation type="journal article" date="2014" name="Nature">
        <title>Elephant shark genome provides unique insights into gnathostome evolution.</title>
        <authorList>
            <consortium name="International Elephant Shark Genome Sequencing Consortium"/>
            <person name="Venkatesh B."/>
            <person name="Lee A.P."/>
            <person name="Ravi V."/>
            <person name="Maurya A.K."/>
            <person name="Lian M.M."/>
            <person name="Swann J.B."/>
            <person name="Ohta Y."/>
            <person name="Flajnik M.F."/>
            <person name="Sutoh Y."/>
            <person name="Kasahara M."/>
            <person name="Hoon S."/>
            <person name="Gangu V."/>
            <person name="Roy S.W."/>
            <person name="Irimia M."/>
            <person name="Korzh V."/>
            <person name="Kondrychyn I."/>
            <person name="Lim Z.W."/>
            <person name="Tay B.H."/>
            <person name="Tohari S."/>
            <person name="Kong K.W."/>
            <person name="Ho S."/>
            <person name="Lorente-Galdos B."/>
            <person name="Quilez J."/>
            <person name="Marques-Bonet T."/>
            <person name="Raney B.J."/>
            <person name="Ingham P.W."/>
            <person name="Tay A."/>
            <person name="Hillier L.W."/>
            <person name="Minx P."/>
            <person name="Boehm T."/>
            <person name="Wilson R.K."/>
            <person name="Brenner S."/>
            <person name="Warren W.C."/>
        </authorList>
    </citation>
    <scope>NUCLEOTIDE SEQUENCE [LARGE SCALE GENOMIC DNA]</scope>
</reference>
<dbReference type="PANTHER" id="PTHR24103">
    <property type="entry name" value="E3 UBIQUITIN-PROTEIN LIGASE TRIM"/>
    <property type="match status" value="1"/>
</dbReference>
<evidence type="ECO:0008006" key="10">
    <source>
        <dbReference type="Google" id="ProtNLM"/>
    </source>
</evidence>
<dbReference type="SUPFAM" id="SSF57850">
    <property type="entry name" value="RING/U-box"/>
    <property type="match status" value="1"/>
</dbReference>
<reference evidence="9" key="2">
    <citation type="journal article" date="2007" name="PLoS Biol.">
        <title>Survey sequencing and comparative analysis of the elephant shark (Callorhinchus milii) genome.</title>
        <authorList>
            <person name="Venkatesh B."/>
            <person name="Kirkness E.F."/>
            <person name="Loh Y.H."/>
            <person name="Halpern A.L."/>
            <person name="Lee A.P."/>
            <person name="Johnson J."/>
            <person name="Dandona N."/>
            <person name="Viswanathan L.D."/>
            <person name="Tay A."/>
            <person name="Venter J.C."/>
            <person name="Strausberg R.L."/>
            <person name="Brenner S."/>
        </authorList>
    </citation>
    <scope>NUCLEOTIDE SEQUENCE [LARGE SCALE GENOMIC DNA]</scope>
</reference>
<keyword evidence="2 4" id="KW-0863">Zinc-finger</keyword>
<evidence type="ECO:0000256" key="1">
    <source>
        <dbReference type="ARBA" id="ARBA00022723"/>
    </source>
</evidence>
<dbReference type="SUPFAM" id="SSF58113">
    <property type="entry name" value="Apolipoprotein A-I"/>
    <property type="match status" value="1"/>
</dbReference>
<feature type="domain" description="RING-type" evidence="6">
    <location>
        <begin position="20"/>
        <end position="60"/>
    </location>
</feature>
<dbReference type="InParanoid" id="A0A4W3K4C2"/>
<dbReference type="SMART" id="SM00184">
    <property type="entry name" value="RING"/>
    <property type="match status" value="1"/>
</dbReference>
<evidence type="ECO:0000313" key="9">
    <source>
        <dbReference type="Proteomes" id="UP000314986"/>
    </source>
</evidence>
<dbReference type="GeneTree" id="ENSGT00940000158537"/>
<dbReference type="SMART" id="SM00449">
    <property type="entry name" value="SPRY"/>
    <property type="match status" value="1"/>
</dbReference>
<dbReference type="InterPro" id="IPR001870">
    <property type="entry name" value="B30.2/SPRY"/>
</dbReference>
<dbReference type="InterPro" id="IPR050143">
    <property type="entry name" value="TRIM/RBCC"/>
</dbReference>
<dbReference type="GO" id="GO:0008270">
    <property type="term" value="F:zinc ion binding"/>
    <property type="evidence" value="ECO:0007669"/>
    <property type="project" value="UniProtKB-KW"/>
</dbReference>
<evidence type="ECO:0000313" key="8">
    <source>
        <dbReference type="Ensembl" id="ENSCMIP00000038850.1"/>
    </source>
</evidence>
<dbReference type="AlphaFoldDB" id="A0A4W3K4C2"/>
<dbReference type="FunFam" id="2.60.120.920:FF:000004">
    <property type="entry name" value="Butyrophilin subfamily 1 member A1"/>
    <property type="match status" value="1"/>
</dbReference>
<evidence type="ECO:0000256" key="4">
    <source>
        <dbReference type="PROSITE-ProRule" id="PRU00175"/>
    </source>
</evidence>
<dbReference type="Gene3D" id="3.30.40.10">
    <property type="entry name" value="Zinc/RING finger domain, C3HC4 (zinc finger)"/>
    <property type="match status" value="1"/>
</dbReference>
<reference evidence="9" key="1">
    <citation type="journal article" date="2006" name="Science">
        <title>Ancient noncoding elements conserved in the human genome.</title>
        <authorList>
            <person name="Venkatesh B."/>
            <person name="Kirkness E.F."/>
            <person name="Loh Y.H."/>
            <person name="Halpern A.L."/>
            <person name="Lee A.P."/>
            <person name="Johnson J."/>
            <person name="Dandona N."/>
            <person name="Viswanathan L.D."/>
            <person name="Tay A."/>
            <person name="Venter J.C."/>
            <person name="Strausberg R.L."/>
            <person name="Brenner S."/>
        </authorList>
    </citation>
    <scope>NUCLEOTIDE SEQUENCE [LARGE SCALE GENOMIC DNA]</scope>
</reference>
<dbReference type="InterPro" id="IPR013320">
    <property type="entry name" value="ConA-like_dom_sf"/>
</dbReference>
<dbReference type="InterPro" id="IPR003879">
    <property type="entry name" value="Butyrophylin_SPRY"/>
</dbReference>
<dbReference type="SUPFAM" id="SSF49899">
    <property type="entry name" value="Concanavalin A-like lectins/glucanases"/>
    <property type="match status" value="1"/>
</dbReference>
<dbReference type="InterPro" id="IPR006574">
    <property type="entry name" value="PRY"/>
</dbReference>
<dbReference type="CDD" id="cd13733">
    <property type="entry name" value="SPRY_PRY_C-I_1"/>
    <property type="match status" value="1"/>
</dbReference>
<feature type="coiled-coil region" evidence="5">
    <location>
        <begin position="114"/>
        <end position="163"/>
    </location>
</feature>
<dbReference type="InterPro" id="IPR001841">
    <property type="entry name" value="Znf_RING"/>
</dbReference>
<feature type="domain" description="B30.2/SPRY" evidence="7">
    <location>
        <begin position="191"/>
        <end position="389"/>
    </location>
</feature>
<keyword evidence="1" id="KW-0479">Metal-binding</keyword>
<reference evidence="8" key="5">
    <citation type="submission" date="2025-09" db="UniProtKB">
        <authorList>
            <consortium name="Ensembl"/>
        </authorList>
    </citation>
    <scope>IDENTIFICATION</scope>
</reference>
<dbReference type="Pfam" id="PF15227">
    <property type="entry name" value="zf-C3HC4_4"/>
    <property type="match status" value="1"/>
</dbReference>
<evidence type="ECO:0000259" key="6">
    <source>
        <dbReference type="PROSITE" id="PS50089"/>
    </source>
</evidence>
<dbReference type="OMA" id="MIAQHRG"/>
<dbReference type="PRINTS" id="PR01407">
    <property type="entry name" value="BUTYPHLNCDUF"/>
</dbReference>
<keyword evidence="9" id="KW-1185">Reference proteome</keyword>
<evidence type="ECO:0000256" key="2">
    <source>
        <dbReference type="ARBA" id="ARBA00022771"/>
    </source>
</evidence>
<dbReference type="Gene3D" id="2.60.120.920">
    <property type="match status" value="1"/>
</dbReference>
<dbReference type="Pfam" id="PF13765">
    <property type="entry name" value="PRY"/>
    <property type="match status" value="1"/>
</dbReference>
<dbReference type="Proteomes" id="UP000314986">
    <property type="component" value="Unassembled WGS sequence"/>
</dbReference>
<reference evidence="8" key="4">
    <citation type="submission" date="2025-08" db="UniProtKB">
        <authorList>
            <consortium name="Ensembl"/>
        </authorList>
    </citation>
    <scope>IDENTIFICATION</scope>
</reference>
<name>A0A4W3K4C2_CALMI</name>
<dbReference type="PROSITE" id="PS50089">
    <property type="entry name" value="ZF_RING_2"/>
    <property type="match status" value="1"/>
</dbReference>
<dbReference type="PROSITE" id="PS00518">
    <property type="entry name" value="ZF_RING_1"/>
    <property type="match status" value="1"/>
</dbReference>